<reference evidence="3 4" key="1">
    <citation type="journal article" date="2015" name="Nat. Commun.">
        <title>Lucilia cuprina genome unlocks parasitic fly biology to underpin future interventions.</title>
        <authorList>
            <person name="Anstead C.A."/>
            <person name="Korhonen P.K."/>
            <person name="Young N.D."/>
            <person name="Hall R.S."/>
            <person name="Jex A.R."/>
            <person name="Murali S.C."/>
            <person name="Hughes D.S."/>
            <person name="Lee S.F."/>
            <person name="Perry T."/>
            <person name="Stroehlein A.J."/>
            <person name="Ansell B.R."/>
            <person name="Breugelmans B."/>
            <person name="Hofmann A."/>
            <person name="Qu J."/>
            <person name="Dugan S."/>
            <person name="Lee S.L."/>
            <person name="Chao H."/>
            <person name="Dinh H."/>
            <person name="Han Y."/>
            <person name="Doddapaneni H.V."/>
            <person name="Worley K.C."/>
            <person name="Muzny D.M."/>
            <person name="Ioannidis P."/>
            <person name="Waterhouse R.M."/>
            <person name="Zdobnov E.M."/>
            <person name="James P.J."/>
            <person name="Bagnall N.H."/>
            <person name="Kotze A.C."/>
            <person name="Gibbs R.A."/>
            <person name="Richards S."/>
            <person name="Batterham P."/>
            <person name="Gasser R.B."/>
        </authorList>
    </citation>
    <scope>NUCLEOTIDE SEQUENCE [LARGE SCALE GENOMIC DNA]</scope>
    <source>
        <strain evidence="3 4">LS</strain>
        <tissue evidence="3">Full body</tissue>
    </source>
</reference>
<proteinExistence type="predicted"/>
<feature type="region of interest" description="Disordered" evidence="1">
    <location>
        <begin position="30"/>
        <end position="61"/>
    </location>
</feature>
<accession>A0A0L0C0A9</accession>
<protein>
    <submittedName>
        <fullName evidence="3">Uncharacterized protein</fullName>
    </submittedName>
</protein>
<evidence type="ECO:0000256" key="1">
    <source>
        <dbReference type="SAM" id="MobiDB-lite"/>
    </source>
</evidence>
<evidence type="ECO:0000256" key="2">
    <source>
        <dbReference type="SAM" id="Phobius"/>
    </source>
</evidence>
<evidence type="ECO:0000313" key="3">
    <source>
        <dbReference type="EMBL" id="KNC25735.1"/>
    </source>
</evidence>
<feature type="transmembrane region" description="Helical" evidence="2">
    <location>
        <begin position="79"/>
        <end position="97"/>
    </location>
</feature>
<organism evidence="3 4">
    <name type="scientific">Lucilia cuprina</name>
    <name type="common">Green bottle fly</name>
    <name type="synonym">Australian sheep blowfly</name>
    <dbReference type="NCBI Taxonomy" id="7375"/>
    <lineage>
        <taxon>Eukaryota</taxon>
        <taxon>Metazoa</taxon>
        <taxon>Ecdysozoa</taxon>
        <taxon>Arthropoda</taxon>
        <taxon>Hexapoda</taxon>
        <taxon>Insecta</taxon>
        <taxon>Pterygota</taxon>
        <taxon>Neoptera</taxon>
        <taxon>Endopterygota</taxon>
        <taxon>Diptera</taxon>
        <taxon>Brachycera</taxon>
        <taxon>Muscomorpha</taxon>
        <taxon>Oestroidea</taxon>
        <taxon>Calliphoridae</taxon>
        <taxon>Luciliinae</taxon>
        <taxon>Lucilia</taxon>
    </lineage>
</organism>
<dbReference type="AlphaFoldDB" id="A0A0L0C0A9"/>
<gene>
    <name evidence="3" type="ORF">FF38_10390</name>
</gene>
<dbReference type="OrthoDB" id="675023at2759"/>
<dbReference type="Proteomes" id="UP000037069">
    <property type="component" value="Unassembled WGS sequence"/>
</dbReference>
<keyword evidence="2" id="KW-0472">Membrane</keyword>
<keyword evidence="2" id="KW-1133">Transmembrane helix</keyword>
<dbReference type="EMBL" id="JRES01001072">
    <property type="protein sequence ID" value="KNC25735.1"/>
    <property type="molecule type" value="Genomic_DNA"/>
</dbReference>
<keyword evidence="4" id="KW-1185">Reference proteome</keyword>
<name>A0A0L0C0A9_LUCCU</name>
<evidence type="ECO:0000313" key="4">
    <source>
        <dbReference type="Proteomes" id="UP000037069"/>
    </source>
</evidence>
<sequence length="118" mass="13737">MFVLIKQLQRILYIDVPNLRHLLKYSKRHKLNQLNRTEPPPSSTTSSSSSSALLFSTKRKQRKQLNNISNMALGKSIKMYLTIFVATTCMYMVLYQYHISRQPMPQAEIIKAIIMSIF</sequence>
<keyword evidence="2" id="KW-0812">Transmembrane</keyword>
<comment type="caution">
    <text evidence="3">The sequence shown here is derived from an EMBL/GenBank/DDBJ whole genome shotgun (WGS) entry which is preliminary data.</text>
</comment>